<evidence type="ECO:0000256" key="3">
    <source>
        <dbReference type="ARBA" id="ARBA00022516"/>
    </source>
</evidence>
<evidence type="ECO:0000256" key="8">
    <source>
        <dbReference type="SAM" id="Phobius"/>
    </source>
</evidence>
<dbReference type="GO" id="GO:0003841">
    <property type="term" value="F:1-acylglycerol-3-phosphate O-acyltransferase activity"/>
    <property type="evidence" value="ECO:0007669"/>
    <property type="project" value="UniProtKB-UniRule"/>
</dbReference>
<dbReference type="SMART" id="SM00563">
    <property type="entry name" value="PlsC"/>
    <property type="match status" value="1"/>
</dbReference>
<comment type="pathway">
    <text evidence="1">Lipid metabolism.</text>
</comment>
<keyword evidence="3 7" id="KW-0444">Lipid biosynthesis</keyword>
<organism evidence="10 11">
    <name type="scientific">Compostibacillus humi</name>
    <dbReference type="NCBI Taxonomy" id="1245525"/>
    <lineage>
        <taxon>Bacteria</taxon>
        <taxon>Bacillati</taxon>
        <taxon>Bacillota</taxon>
        <taxon>Bacilli</taxon>
        <taxon>Bacillales</taxon>
        <taxon>Bacillaceae</taxon>
        <taxon>Compostibacillus</taxon>
    </lineage>
</organism>
<keyword evidence="7" id="KW-0594">Phospholipid biosynthesis</keyword>
<keyword evidence="4 7" id="KW-0808">Transferase</keyword>
<evidence type="ECO:0000313" key="11">
    <source>
        <dbReference type="Proteomes" id="UP000602050"/>
    </source>
</evidence>
<evidence type="ECO:0000256" key="6">
    <source>
        <dbReference type="ARBA" id="ARBA00023315"/>
    </source>
</evidence>
<feature type="transmembrane region" description="Helical" evidence="8">
    <location>
        <begin position="6"/>
        <end position="23"/>
    </location>
</feature>
<sequence>MVRTISIYVYAGILILGTLYQLFKFKRKITSQSPMVTDEELFSVPNKVAKKIIHITGSEIEVKGQEKLPEGAVLFVSNHQGIFDILAMLGFLGKPVGFIAKKEIEKFPIVRSWMKLIHCVFIDRADRRQSVKAIHQGIQNLKDGHSMVIFPEGTRGQGREIQHFKPGSFNLGIKAKVPIVPVSIDGTYPIFEEKNGRIQSSKIYMTIHDPIFPETYAAMKSAELAACVQKIVEEGMPNAAERNNTDIQDHTEEVHV</sequence>
<keyword evidence="8" id="KW-0472">Membrane</keyword>
<dbReference type="PANTHER" id="PTHR10434:SF64">
    <property type="entry name" value="1-ACYL-SN-GLYCEROL-3-PHOSPHATE ACYLTRANSFERASE-RELATED"/>
    <property type="match status" value="1"/>
</dbReference>
<dbReference type="InterPro" id="IPR002123">
    <property type="entry name" value="Plipid/glycerol_acylTrfase"/>
</dbReference>
<keyword evidence="11" id="KW-1185">Reference proteome</keyword>
<evidence type="ECO:0000256" key="5">
    <source>
        <dbReference type="ARBA" id="ARBA00023098"/>
    </source>
</evidence>
<evidence type="ECO:0000256" key="2">
    <source>
        <dbReference type="ARBA" id="ARBA00008655"/>
    </source>
</evidence>
<dbReference type="EC" id="2.3.1.51" evidence="7"/>
<dbReference type="AlphaFoldDB" id="A0A8J2TU78"/>
<accession>A0A8J2TU78</accession>
<dbReference type="Proteomes" id="UP000602050">
    <property type="component" value="Unassembled WGS sequence"/>
</dbReference>
<dbReference type="InterPro" id="IPR004552">
    <property type="entry name" value="AGP_acyltrans"/>
</dbReference>
<reference evidence="10" key="2">
    <citation type="submission" date="2020-09" db="EMBL/GenBank/DDBJ databases">
        <authorList>
            <person name="Sun Q."/>
            <person name="Zhou Y."/>
        </authorList>
    </citation>
    <scope>NUCLEOTIDE SEQUENCE</scope>
    <source>
        <strain evidence="10">CGMCC 1.12360</strain>
    </source>
</reference>
<feature type="domain" description="Phospholipid/glycerol acyltransferase" evidence="9">
    <location>
        <begin position="73"/>
        <end position="187"/>
    </location>
</feature>
<evidence type="ECO:0000259" key="9">
    <source>
        <dbReference type="SMART" id="SM00563"/>
    </source>
</evidence>
<dbReference type="RefSeq" id="WP_188392832.1">
    <property type="nucleotide sequence ID" value="NZ_BMEV01000056.1"/>
</dbReference>
<evidence type="ECO:0000256" key="1">
    <source>
        <dbReference type="ARBA" id="ARBA00005189"/>
    </source>
</evidence>
<comment type="similarity">
    <text evidence="2 7">Belongs to the 1-acyl-sn-glycerol-3-phosphate acyltransferase family.</text>
</comment>
<dbReference type="Pfam" id="PF01553">
    <property type="entry name" value="Acyltransferase"/>
    <property type="match status" value="1"/>
</dbReference>
<dbReference type="SUPFAM" id="SSF69593">
    <property type="entry name" value="Glycerol-3-phosphate (1)-acyltransferase"/>
    <property type="match status" value="1"/>
</dbReference>
<keyword evidence="6 7" id="KW-0012">Acyltransferase</keyword>
<dbReference type="NCBIfam" id="TIGR00530">
    <property type="entry name" value="AGP_acyltrn"/>
    <property type="match status" value="1"/>
</dbReference>
<dbReference type="GO" id="GO:0006654">
    <property type="term" value="P:phosphatidic acid biosynthetic process"/>
    <property type="evidence" value="ECO:0007669"/>
    <property type="project" value="TreeGrafter"/>
</dbReference>
<keyword evidence="8" id="KW-0812">Transmembrane</keyword>
<name>A0A8J2TU78_9BACI</name>
<comment type="catalytic activity">
    <reaction evidence="7">
        <text>a 1-acyl-sn-glycero-3-phosphate + an acyl-CoA = a 1,2-diacyl-sn-glycero-3-phosphate + CoA</text>
        <dbReference type="Rhea" id="RHEA:19709"/>
        <dbReference type="ChEBI" id="CHEBI:57287"/>
        <dbReference type="ChEBI" id="CHEBI:57970"/>
        <dbReference type="ChEBI" id="CHEBI:58342"/>
        <dbReference type="ChEBI" id="CHEBI:58608"/>
        <dbReference type="EC" id="2.3.1.51"/>
    </reaction>
</comment>
<reference evidence="10" key="1">
    <citation type="journal article" date="2014" name="Int. J. Syst. Evol. Microbiol.">
        <title>Complete genome sequence of Corynebacterium casei LMG S-19264T (=DSM 44701T), isolated from a smear-ripened cheese.</title>
        <authorList>
            <consortium name="US DOE Joint Genome Institute (JGI-PGF)"/>
            <person name="Walter F."/>
            <person name="Albersmeier A."/>
            <person name="Kalinowski J."/>
            <person name="Ruckert C."/>
        </authorList>
    </citation>
    <scope>NUCLEOTIDE SEQUENCE</scope>
    <source>
        <strain evidence="10">CGMCC 1.12360</strain>
    </source>
</reference>
<keyword evidence="5 7" id="KW-0443">Lipid metabolism</keyword>
<protein>
    <recommendedName>
        <fullName evidence="7">1-acyl-sn-glycerol-3-phosphate acyltransferase</fullName>
        <ecNumber evidence="7">2.3.1.51</ecNumber>
    </recommendedName>
</protein>
<keyword evidence="8" id="KW-1133">Transmembrane helix</keyword>
<dbReference type="GO" id="GO:0016020">
    <property type="term" value="C:membrane"/>
    <property type="evidence" value="ECO:0007669"/>
    <property type="project" value="InterPro"/>
</dbReference>
<dbReference type="PANTHER" id="PTHR10434">
    <property type="entry name" value="1-ACYL-SN-GLYCEROL-3-PHOSPHATE ACYLTRANSFERASE"/>
    <property type="match status" value="1"/>
</dbReference>
<dbReference type="CDD" id="cd07989">
    <property type="entry name" value="LPLAT_AGPAT-like"/>
    <property type="match status" value="1"/>
</dbReference>
<evidence type="ECO:0000256" key="7">
    <source>
        <dbReference type="RuleBase" id="RU361267"/>
    </source>
</evidence>
<gene>
    <name evidence="10" type="primary">plsC</name>
    <name evidence="10" type="ORF">GCM10010978_25820</name>
</gene>
<comment type="domain">
    <text evidence="7">The HXXXXD motif is essential for acyltransferase activity and may constitute the binding site for the phosphate moiety of the glycerol-3-phosphate.</text>
</comment>
<evidence type="ECO:0000256" key="4">
    <source>
        <dbReference type="ARBA" id="ARBA00022679"/>
    </source>
</evidence>
<comment type="caution">
    <text evidence="10">The sequence shown here is derived from an EMBL/GenBank/DDBJ whole genome shotgun (WGS) entry which is preliminary data.</text>
</comment>
<evidence type="ECO:0000313" key="10">
    <source>
        <dbReference type="EMBL" id="GFZ84299.1"/>
    </source>
</evidence>
<dbReference type="EMBL" id="BMEV01000056">
    <property type="protein sequence ID" value="GFZ84299.1"/>
    <property type="molecule type" value="Genomic_DNA"/>
</dbReference>
<keyword evidence="7" id="KW-1208">Phospholipid metabolism</keyword>
<proteinExistence type="inferred from homology"/>